<dbReference type="EMBL" id="CAJNOK010065547">
    <property type="protein sequence ID" value="CAF1649451.1"/>
    <property type="molecule type" value="Genomic_DNA"/>
</dbReference>
<dbReference type="Proteomes" id="UP000663829">
    <property type="component" value="Unassembled WGS sequence"/>
</dbReference>
<evidence type="ECO:0000313" key="6">
    <source>
        <dbReference type="Proteomes" id="UP000663829"/>
    </source>
</evidence>
<keyword evidence="1" id="KW-0812">Transmembrane</keyword>
<evidence type="ECO:0000256" key="1">
    <source>
        <dbReference type="SAM" id="Phobius"/>
    </source>
</evidence>
<evidence type="ECO:0000313" key="4">
    <source>
        <dbReference type="EMBL" id="CAF4495213.1"/>
    </source>
</evidence>
<dbReference type="EMBL" id="CAJOBC010128965">
    <property type="protein sequence ID" value="CAF4605639.1"/>
    <property type="molecule type" value="Genomic_DNA"/>
</dbReference>
<dbReference type="Proteomes" id="UP000681722">
    <property type="component" value="Unassembled WGS sequence"/>
</dbReference>
<reference evidence="3" key="1">
    <citation type="submission" date="2021-02" db="EMBL/GenBank/DDBJ databases">
        <authorList>
            <person name="Nowell W R."/>
        </authorList>
    </citation>
    <scope>NUCLEOTIDE SEQUENCE</scope>
</reference>
<accession>A0A816F844</accession>
<evidence type="ECO:0000313" key="2">
    <source>
        <dbReference type="EMBL" id="CAF1649451.1"/>
    </source>
</evidence>
<organism evidence="3 6">
    <name type="scientific">Didymodactylos carnosus</name>
    <dbReference type="NCBI Taxonomy" id="1234261"/>
    <lineage>
        <taxon>Eukaryota</taxon>
        <taxon>Metazoa</taxon>
        <taxon>Spiralia</taxon>
        <taxon>Gnathifera</taxon>
        <taxon>Rotifera</taxon>
        <taxon>Eurotatoria</taxon>
        <taxon>Bdelloidea</taxon>
        <taxon>Philodinida</taxon>
        <taxon>Philodinidae</taxon>
        <taxon>Didymodactylos</taxon>
    </lineage>
</organism>
<sequence length="99" mass="11685">MNQVQLTLENEGNDDRCEPDKRFYIIRLIMLILLIAMGFSVLLANIDPSSFIKIKLYFDIIECLVFIILTALLIYNLWFLPEQEYHRQQLDPKPQILPS</sequence>
<dbReference type="Proteomes" id="UP000682733">
    <property type="component" value="Unassembled WGS sequence"/>
</dbReference>
<protein>
    <submittedName>
        <fullName evidence="3">Uncharacterized protein</fullName>
    </submittedName>
</protein>
<feature type="transmembrane region" description="Helical" evidence="1">
    <location>
        <begin position="56"/>
        <end position="78"/>
    </location>
</feature>
<comment type="caution">
    <text evidence="3">The sequence shown here is derived from an EMBL/GenBank/DDBJ whole genome shotgun (WGS) entry which is preliminary data.</text>
</comment>
<name>A0A816F844_9BILA</name>
<keyword evidence="6" id="KW-1185">Reference proteome</keyword>
<gene>
    <name evidence="3" type="ORF">GPM918_LOCUS45944</name>
    <name evidence="2" type="ORF">OVA965_LOCUS44742</name>
    <name evidence="5" type="ORF">SRO942_LOCUS49024</name>
    <name evidence="4" type="ORF">TMI583_LOCUS47732</name>
</gene>
<feature type="transmembrane region" description="Helical" evidence="1">
    <location>
        <begin position="24"/>
        <end position="44"/>
    </location>
</feature>
<dbReference type="EMBL" id="CAJOBA010093760">
    <property type="protein sequence ID" value="CAF4495213.1"/>
    <property type="molecule type" value="Genomic_DNA"/>
</dbReference>
<dbReference type="AlphaFoldDB" id="A0A816F844"/>
<evidence type="ECO:0000313" key="3">
    <source>
        <dbReference type="EMBL" id="CAF1659992.1"/>
    </source>
</evidence>
<keyword evidence="1" id="KW-0472">Membrane</keyword>
<dbReference type="Proteomes" id="UP000677228">
    <property type="component" value="Unassembled WGS sequence"/>
</dbReference>
<proteinExistence type="predicted"/>
<evidence type="ECO:0000313" key="5">
    <source>
        <dbReference type="EMBL" id="CAF4605639.1"/>
    </source>
</evidence>
<dbReference type="EMBL" id="CAJNOQ010055392">
    <property type="protein sequence ID" value="CAF1659992.1"/>
    <property type="molecule type" value="Genomic_DNA"/>
</dbReference>
<keyword evidence="1" id="KW-1133">Transmembrane helix</keyword>